<dbReference type="Gene3D" id="1.10.600.10">
    <property type="entry name" value="Farnesyl Diphosphate Synthase"/>
    <property type="match status" value="1"/>
</dbReference>
<keyword evidence="2" id="KW-1185">Reference proteome</keyword>
<gene>
    <name evidence="1" type="ORF">ACFSCW_05375</name>
</gene>
<name>A0ABW4I0T9_9SPHN</name>
<accession>A0ABW4I0T9</accession>
<protein>
    <submittedName>
        <fullName evidence="1">Squalene/phytoene synthase family protein</fullName>
    </submittedName>
</protein>
<dbReference type="RefSeq" id="WP_380890017.1">
    <property type="nucleotide sequence ID" value="NZ_JBHUDY010000001.1"/>
</dbReference>
<dbReference type="Proteomes" id="UP001597115">
    <property type="component" value="Unassembled WGS sequence"/>
</dbReference>
<proteinExistence type="predicted"/>
<evidence type="ECO:0000313" key="1">
    <source>
        <dbReference type="EMBL" id="MFD1611230.1"/>
    </source>
</evidence>
<sequence>MPLPVDPERALSLAYAPAPARAALSALWRLDEQLGASIVRTETPAVAQMRLVWWHDALKTLCTDRPVDPILVTLAEAPGIDPEALLPLIDGWEVLLEPLPLSEEALATYAGARGGTLFGVVATLLGGDADASEQAGRGWALADLAFRISDRVTAERALALAGSASHGRLPKPLAILAALARRDVRRGLNRPRRQGSPMRVARAMVAGLTGL</sequence>
<dbReference type="SUPFAM" id="SSF48576">
    <property type="entry name" value="Terpenoid synthases"/>
    <property type="match status" value="1"/>
</dbReference>
<organism evidence="1 2">
    <name type="scientific">Sphingomonas tabacisoli</name>
    <dbReference type="NCBI Taxonomy" id="2249466"/>
    <lineage>
        <taxon>Bacteria</taxon>
        <taxon>Pseudomonadati</taxon>
        <taxon>Pseudomonadota</taxon>
        <taxon>Alphaproteobacteria</taxon>
        <taxon>Sphingomonadales</taxon>
        <taxon>Sphingomonadaceae</taxon>
        <taxon>Sphingomonas</taxon>
    </lineage>
</organism>
<dbReference type="Pfam" id="PF00494">
    <property type="entry name" value="SQS_PSY"/>
    <property type="match status" value="1"/>
</dbReference>
<dbReference type="InterPro" id="IPR002060">
    <property type="entry name" value="Squ/phyt_synthse"/>
</dbReference>
<reference evidence="2" key="1">
    <citation type="journal article" date="2019" name="Int. J. Syst. Evol. Microbiol.">
        <title>The Global Catalogue of Microorganisms (GCM) 10K type strain sequencing project: providing services to taxonomists for standard genome sequencing and annotation.</title>
        <authorList>
            <consortium name="The Broad Institute Genomics Platform"/>
            <consortium name="The Broad Institute Genome Sequencing Center for Infectious Disease"/>
            <person name="Wu L."/>
            <person name="Ma J."/>
        </authorList>
    </citation>
    <scope>NUCLEOTIDE SEQUENCE [LARGE SCALE GENOMIC DNA]</scope>
    <source>
        <strain evidence="2">CGMCC 1.16275</strain>
    </source>
</reference>
<comment type="caution">
    <text evidence="1">The sequence shown here is derived from an EMBL/GenBank/DDBJ whole genome shotgun (WGS) entry which is preliminary data.</text>
</comment>
<evidence type="ECO:0000313" key="2">
    <source>
        <dbReference type="Proteomes" id="UP001597115"/>
    </source>
</evidence>
<dbReference type="InterPro" id="IPR008949">
    <property type="entry name" value="Isoprenoid_synthase_dom_sf"/>
</dbReference>
<dbReference type="EMBL" id="JBHUDY010000001">
    <property type="protein sequence ID" value="MFD1611230.1"/>
    <property type="molecule type" value="Genomic_DNA"/>
</dbReference>